<dbReference type="EMBL" id="FOSW01000013">
    <property type="protein sequence ID" value="SFL53848.1"/>
    <property type="molecule type" value="Genomic_DNA"/>
</dbReference>
<dbReference type="RefSeq" id="WP_091327733.1">
    <property type="nucleotide sequence ID" value="NZ_FOSW01000013.1"/>
</dbReference>
<dbReference type="AlphaFoldDB" id="A0A1I4IHQ6"/>
<dbReference type="InterPro" id="IPR018727">
    <property type="entry name" value="DUF2267"/>
</dbReference>
<dbReference type="InterPro" id="IPR038282">
    <property type="entry name" value="DUF2267_sf"/>
</dbReference>
<name>A0A1I4IHQ6_9ACTN</name>
<dbReference type="Proteomes" id="UP000199152">
    <property type="component" value="Unassembled WGS sequence"/>
</dbReference>
<protein>
    <submittedName>
        <fullName evidence="1">Uncharacterized conserved protein, DUF2267 family</fullName>
    </submittedName>
</protein>
<proteinExistence type="predicted"/>
<evidence type="ECO:0000313" key="2">
    <source>
        <dbReference type="Proteomes" id="UP000199152"/>
    </source>
</evidence>
<organism evidence="1 2">
    <name type="scientific">Geodermatophilus ruber</name>
    <dbReference type="NCBI Taxonomy" id="504800"/>
    <lineage>
        <taxon>Bacteria</taxon>
        <taxon>Bacillati</taxon>
        <taxon>Actinomycetota</taxon>
        <taxon>Actinomycetes</taxon>
        <taxon>Geodermatophilales</taxon>
        <taxon>Geodermatophilaceae</taxon>
        <taxon>Geodermatophilus</taxon>
    </lineage>
</organism>
<dbReference type="OrthoDB" id="952780at2"/>
<dbReference type="InParanoid" id="A0A1I4IHQ6"/>
<evidence type="ECO:0000313" key="1">
    <source>
        <dbReference type="EMBL" id="SFL53848.1"/>
    </source>
</evidence>
<sequence>MDDRTFYAAVAERTGLSKEEAADLTRATLEMLAGQISSGEVDKLATVLPDWIVATIPRHDKSAHPMALNDFIRQLSQRTGLREDETRRGVGAVLAVLRESIDPTHLDHALSLLPKDYRQLAAA</sequence>
<dbReference type="Gene3D" id="1.10.490.110">
    <property type="entry name" value="Uncharacterized conserved protein DUF2267"/>
    <property type="match status" value="1"/>
</dbReference>
<accession>A0A1I4IHQ6</accession>
<keyword evidence="2" id="KW-1185">Reference proteome</keyword>
<dbReference type="Pfam" id="PF10025">
    <property type="entry name" value="DUF2267"/>
    <property type="match status" value="1"/>
</dbReference>
<reference evidence="1 2" key="1">
    <citation type="submission" date="2016-10" db="EMBL/GenBank/DDBJ databases">
        <authorList>
            <person name="de Groot N.N."/>
        </authorList>
    </citation>
    <scope>NUCLEOTIDE SEQUENCE [LARGE SCALE GENOMIC DNA]</scope>
    <source>
        <strain evidence="1 2">DSM 45317</strain>
    </source>
</reference>
<gene>
    <name evidence="1" type="ORF">SAMN04488085_1132</name>
</gene>